<dbReference type="EMBL" id="LT629973">
    <property type="protein sequence ID" value="SEH77074.1"/>
    <property type="molecule type" value="Genomic_DNA"/>
</dbReference>
<protein>
    <submittedName>
        <fullName evidence="2">Uncharacterized protein</fullName>
    </submittedName>
</protein>
<sequence length="105" mass="12032">MASRKSKYAPLDELDLRQQQIDKELADLRAFVQGAPTRIQEMENTLSAPEDILTKRQTRRIKCAVDKGHVYNTRRELKENTLLLLLLVASIIASLCWLLNLLNQA</sequence>
<evidence type="ECO:0000313" key="3">
    <source>
        <dbReference type="Proteomes" id="UP000176204"/>
    </source>
</evidence>
<reference evidence="3" key="1">
    <citation type="submission" date="2016-09" db="EMBL/GenBank/DDBJ databases">
        <authorList>
            <person name="Koehorst J."/>
        </authorList>
    </citation>
    <scope>NUCLEOTIDE SEQUENCE [LARGE SCALE GENOMIC DNA]</scope>
</reference>
<dbReference type="Proteomes" id="UP000176204">
    <property type="component" value="Chromosome I"/>
</dbReference>
<keyword evidence="3" id="KW-1185">Reference proteome</keyword>
<dbReference type="AlphaFoldDB" id="A0A1C7PAT3"/>
<keyword evidence="1" id="KW-0472">Membrane</keyword>
<keyword evidence="1" id="KW-0812">Transmembrane</keyword>
<dbReference type="RefSeq" id="WP_067777123.1">
    <property type="nucleotide sequence ID" value="NZ_JACVVN010000012.1"/>
</dbReference>
<gene>
    <name evidence="2" type="ORF">PYTT_0615</name>
</gene>
<evidence type="ECO:0000256" key="1">
    <source>
        <dbReference type="SAM" id="Phobius"/>
    </source>
</evidence>
<dbReference type="KEGG" id="agl:PYTT_0615"/>
<name>A0A1C7PAT3_9BACT</name>
<accession>A0A1C7PAT3</accession>
<organism evidence="2 3">
    <name type="scientific">Akkermansia glycaniphila</name>
    <dbReference type="NCBI Taxonomy" id="1679444"/>
    <lineage>
        <taxon>Bacteria</taxon>
        <taxon>Pseudomonadati</taxon>
        <taxon>Verrucomicrobiota</taxon>
        <taxon>Verrucomicrobiia</taxon>
        <taxon>Verrucomicrobiales</taxon>
        <taxon>Akkermansiaceae</taxon>
        <taxon>Akkermansia</taxon>
    </lineage>
</organism>
<feature type="transmembrane region" description="Helical" evidence="1">
    <location>
        <begin position="82"/>
        <end position="102"/>
    </location>
</feature>
<dbReference type="STRING" id="1679444.PYTT_0615"/>
<evidence type="ECO:0000313" key="2">
    <source>
        <dbReference type="EMBL" id="SEH77074.1"/>
    </source>
</evidence>
<proteinExistence type="predicted"/>
<keyword evidence="1" id="KW-1133">Transmembrane helix</keyword>